<protein>
    <submittedName>
        <fullName evidence="2">Uncharacterized protein</fullName>
    </submittedName>
</protein>
<name>A0A0E9PX10_ANGAN</name>
<reference evidence="2" key="2">
    <citation type="journal article" date="2015" name="Fish Shellfish Immunol.">
        <title>Early steps in the European eel (Anguilla anguilla)-Vibrio vulnificus interaction in the gills: Role of the RtxA13 toxin.</title>
        <authorList>
            <person name="Callol A."/>
            <person name="Pajuelo D."/>
            <person name="Ebbesson L."/>
            <person name="Teles M."/>
            <person name="MacKenzie S."/>
            <person name="Amaro C."/>
        </authorList>
    </citation>
    <scope>NUCLEOTIDE SEQUENCE</scope>
</reference>
<organism evidence="2">
    <name type="scientific">Anguilla anguilla</name>
    <name type="common">European freshwater eel</name>
    <name type="synonym">Muraena anguilla</name>
    <dbReference type="NCBI Taxonomy" id="7936"/>
    <lineage>
        <taxon>Eukaryota</taxon>
        <taxon>Metazoa</taxon>
        <taxon>Chordata</taxon>
        <taxon>Craniata</taxon>
        <taxon>Vertebrata</taxon>
        <taxon>Euteleostomi</taxon>
        <taxon>Actinopterygii</taxon>
        <taxon>Neopterygii</taxon>
        <taxon>Teleostei</taxon>
        <taxon>Anguilliformes</taxon>
        <taxon>Anguillidae</taxon>
        <taxon>Anguilla</taxon>
    </lineage>
</organism>
<proteinExistence type="predicted"/>
<accession>A0A0E9PX10</accession>
<evidence type="ECO:0000256" key="1">
    <source>
        <dbReference type="SAM" id="MobiDB-lite"/>
    </source>
</evidence>
<evidence type="ECO:0000313" key="2">
    <source>
        <dbReference type="EMBL" id="JAH09161.1"/>
    </source>
</evidence>
<feature type="compositionally biased region" description="Basic and acidic residues" evidence="1">
    <location>
        <begin position="28"/>
        <end position="41"/>
    </location>
</feature>
<feature type="region of interest" description="Disordered" evidence="1">
    <location>
        <begin position="1"/>
        <end position="59"/>
    </location>
</feature>
<sequence>MPICGESKPALLQRDLSTEGFGTLSRGSGDRVRAGEERDGATEAQYSTASWASPHSPIE</sequence>
<dbReference type="EMBL" id="GBXM01099416">
    <property type="protein sequence ID" value="JAH09161.1"/>
    <property type="molecule type" value="Transcribed_RNA"/>
</dbReference>
<dbReference type="AlphaFoldDB" id="A0A0E9PX10"/>
<reference evidence="2" key="1">
    <citation type="submission" date="2014-11" db="EMBL/GenBank/DDBJ databases">
        <authorList>
            <person name="Amaro Gonzalez C."/>
        </authorList>
    </citation>
    <scope>NUCLEOTIDE SEQUENCE</scope>
</reference>
<feature type="compositionally biased region" description="Polar residues" evidence="1">
    <location>
        <begin position="44"/>
        <end position="53"/>
    </location>
</feature>